<proteinExistence type="inferred from homology"/>
<dbReference type="InterPro" id="IPR005758">
    <property type="entry name" value="UDP-N-AcMur_Ala_ligase_MurC"/>
</dbReference>
<dbReference type="Gene3D" id="3.40.1190.10">
    <property type="entry name" value="Mur-like, catalytic domain"/>
    <property type="match status" value="1"/>
</dbReference>
<keyword evidence="5 14" id="KW-0436">Ligase</keyword>
<reference evidence="18" key="2">
    <citation type="journal article" date="2021" name="PeerJ">
        <title>Extensive microbial diversity within the chicken gut microbiome revealed by metagenomics and culture.</title>
        <authorList>
            <person name="Gilroy R."/>
            <person name="Ravi A."/>
            <person name="Getino M."/>
            <person name="Pursley I."/>
            <person name="Horton D.L."/>
            <person name="Alikhan N.F."/>
            <person name="Baker D."/>
            <person name="Gharbi K."/>
            <person name="Hall N."/>
            <person name="Watson M."/>
            <person name="Adriaenssens E.M."/>
            <person name="Foster-Nyarko E."/>
            <person name="Jarju S."/>
            <person name="Secka A."/>
            <person name="Antonio M."/>
            <person name="Oren A."/>
            <person name="Chaudhuri R.R."/>
            <person name="La Ragione R."/>
            <person name="Hildebrand F."/>
            <person name="Pallen M.J."/>
        </authorList>
    </citation>
    <scope>NUCLEOTIDE SEQUENCE</scope>
    <source>
        <strain evidence="18">CHK152-2871</strain>
    </source>
</reference>
<feature type="binding site" evidence="14">
    <location>
        <begin position="113"/>
        <end position="119"/>
    </location>
    <ligand>
        <name>ATP</name>
        <dbReference type="ChEBI" id="CHEBI:30616"/>
    </ligand>
</feature>
<evidence type="ECO:0000256" key="14">
    <source>
        <dbReference type="HAMAP-Rule" id="MF_00046"/>
    </source>
</evidence>
<feature type="domain" description="Mur ligase C-terminal" evidence="16">
    <location>
        <begin position="318"/>
        <end position="448"/>
    </location>
</feature>
<comment type="catalytic activity">
    <reaction evidence="13 14">
        <text>UDP-N-acetyl-alpha-D-muramate + L-alanine + ATP = UDP-N-acetyl-alpha-D-muramoyl-L-alanine + ADP + phosphate + H(+)</text>
        <dbReference type="Rhea" id="RHEA:23372"/>
        <dbReference type="ChEBI" id="CHEBI:15378"/>
        <dbReference type="ChEBI" id="CHEBI:30616"/>
        <dbReference type="ChEBI" id="CHEBI:43474"/>
        <dbReference type="ChEBI" id="CHEBI:57972"/>
        <dbReference type="ChEBI" id="CHEBI:70757"/>
        <dbReference type="ChEBI" id="CHEBI:83898"/>
        <dbReference type="ChEBI" id="CHEBI:456216"/>
        <dbReference type="EC" id="6.3.2.8"/>
    </reaction>
</comment>
<keyword evidence="7 14" id="KW-0547">Nucleotide-binding</keyword>
<dbReference type="Pfam" id="PF02875">
    <property type="entry name" value="Mur_ligase_C"/>
    <property type="match status" value="1"/>
</dbReference>
<evidence type="ECO:0000313" key="19">
    <source>
        <dbReference type="Proteomes" id="UP000886865"/>
    </source>
</evidence>
<dbReference type="SUPFAM" id="SSF53244">
    <property type="entry name" value="MurD-like peptide ligases, peptide-binding domain"/>
    <property type="match status" value="1"/>
</dbReference>
<dbReference type="PANTHER" id="PTHR43445:SF3">
    <property type="entry name" value="UDP-N-ACETYLMURAMATE--L-ALANINE LIGASE"/>
    <property type="match status" value="1"/>
</dbReference>
<name>A0A9D1JYM3_9BACT</name>
<dbReference type="InterPro" id="IPR000713">
    <property type="entry name" value="Mur_ligase_N"/>
</dbReference>
<dbReference type="SUPFAM" id="SSF51984">
    <property type="entry name" value="MurCD N-terminal domain"/>
    <property type="match status" value="1"/>
</dbReference>
<dbReference type="NCBIfam" id="TIGR01082">
    <property type="entry name" value="murC"/>
    <property type="match status" value="1"/>
</dbReference>
<comment type="pathway">
    <text evidence="2 14">Cell wall biogenesis; peptidoglycan biosynthesis.</text>
</comment>
<comment type="function">
    <text evidence="14">Cell wall formation.</text>
</comment>
<evidence type="ECO:0000256" key="4">
    <source>
        <dbReference type="ARBA" id="ARBA00022490"/>
    </source>
</evidence>
<evidence type="ECO:0000259" key="15">
    <source>
        <dbReference type="Pfam" id="PF01225"/>
    </source>
</evidence>
<dbReference type="Pfam" id="PF08245">
    <property type="entry name" value="Mur_ligase_M"/>
    <property type="match status" value="1"/>
</dbReference>
<evidence type="ECO:0000256" key="2">
    <source>
        <dbReference type="ARBA" id="ARBA00004752"/>
    </source>
</evidence>
<reference evidence="18" key="1">
    <citation type="submission" date="2020-10" db="EMBL/GenBank/DDBJ databases">
        <authorList>
            <person name="Gilroy R."/>
        </authorList>
    </citation>
    <scope>NUCLEOTIDE SEQUENCE</scope>
    <source>
        <strain evidence="18">CHK152-2871</strain>
    </source>
</reference>
<organism evidence="18 19">
    <name type="scientific">Candidatus Galligastranaerophilus intestinavium</name>
    <dbReference type="NCBI Taxonomy" id="2840836"/>
    <lineage>
        <taxon>Bacteria</taxon>
        <taxon>Candidatus Galligastranaerophilus</taxon>
    </lineage>
</organism>
<keyword evidence="11 14" id="KW-0131">Cell cycle</keyword>
<evidence type="ECO:0000256" key="11">
    <source>
        <dbReference type="ARBA" id="ARBA00023306"/>
    </source>
</evidence>
<dbReference type="Pfam" id="PF01225">
    <property type="entry name" value="Mur_ligase"/>
    <property type="match status" value="1"/>
</dbReference>
<dbReference type="GO" id="GO:0005524">
    <property type="term" value="F:ATP binding"/>
    <property type="evidence" value="ECO:0007669"/>
    <property type="project" value="UniProtKB-UniRule"/>
</dbReference>
<comment type="caution">
    <text evidence="18">The sequence shown here is derived from an EMBL/GenBank/DDBJ whole genome shotgun (WGS) entry which is preliminary data.</text>
</comment>
<dbReference type="PANTHER" id="PTHR43445">
    <property type="entry name" value="UDP-N-ACETYLMURAMATE--L-ALANINE LIGASE-RELATED"/>
    <property type="match status" value="1"/>
</dbReference>
<evidence type="ECO:0000256" key="3">
    <source>
        <dbReference type="ARBA" id="ARBA00012211"/>
    </source>
</evidence>
<accession>A0A9D1JYM3</accession>
<dbReference type="Gene3D" id="3.40.50.720">
    <property type="entry name" value="NAD(P)-binding Rossmann-like Domain"/>
    <property type="match status" value="1"/>
</dbReference>
<dbReference type="InterPro" id="IPR036565">
    <property type="entry name" value="Mur-like_cat_sf"/>
</dbReference>
<dbReference type="EC" id="6.3.2.8" evidence="3 14"/>
<gene>
    <name evidence="14 18" type="primary">murC</name>
    <name evidence="18" type="ORF">IAA86_03775</name>
</gene>
<dbReference type="HAMAP" id="MF_00046">
    <property type="entry name" value="MurC"/>
    <property type="match status" value="1"/>
</dbReference>
<evidence type="ECO:0000256" key="9">
    <source>
        <dbReference type="ARBA" id="ARBA00022960"/>
    </source>
</evidence>
<evidence type="ECO:0000313" key="18">
    <source>
        <dbReference type="EMBL" id="HIS74123.1"/>
    </source>
</evidence>
<keyword evidence="6 14" id="KW-0132">Cell division</keyword>
<evidence type="ECO:0000256" key="1">
    <source>
        <dbReference type="ARBA" id="ARBA00004496"/>
    </source>
</evidence>
<evidence type="ECO:0000256" key="6">
    <source>
        <dbReference type="ARBA" id="ARBA00022618"/>
    </source>
</evidence>
<evidence type="ECO:0000256" key="10">
    <source>
        <dbReference type="ARBA" id="ARBA00022984"/>
    </source>
</evidence>
<dbReference type="GO" id="GO:0009252">
    <property type="term" value="P:peptidoglycan biosynthetic process"/>
    <property type="evidence" value="ECO:0007669"/>
    <property type="project" value="UniProtKB-UniRule"/>
</dbReference>
<dbReference type="GO" id="GO:0071555">
    <property type="term" value="P:cell wall organization"/>
    <property type="evidence" value="ECO:0007669"/>
    <property type="project" value="UniProtKB-KW"/>
</dbReference>
<dbReference type="AlphaFoldDB" id="A0A9D1JYM3"/>
<dbReference type="EMBL" id="DVJQ01000032">
    <property type="protein sequence ID" value="HIS74123.1"/>
    <property type="molecule type" value="Genomic_DNA"/>
</dbReference>
<dbReference type="GO" id="GO:0008763">
    <property type="term" value="F:UDP-N-acetylmuramate-L-alanine ligase activity"/>
    <property type="evidence" value="ECO:0007669"/>
    <property type="project" value="UniProtKB-UniRule"/>
</dbReference>
<dbReference type="Gene3D" id="3.90.190.20">
    <property type="entry name" value="Mur ligase, C-terminal domain"/>
    <property type="match status" value="1"/>
</dbReference>
<dbReference type="SUPFAM" id="SSF53623">
    <property type="entry name" value="MurD-like peptide ligases, catalytic domain"/>
    <property type="match status" value="1"/>
</dbReference>
<feature type="domain" description="Mur ligase central" evidence="17">
    <location>
        <begin position="113"/>
        <end position="295"/>
    </location>
</feature>
<keyword evidence="8 14" id="KW-0067">ATP-binding</keyword>
<evidence type="ECO:0000256" key="7">
    <source>
        <dbReference type="ARBA" id="ARBA00022741"/>
    </source>
</evidence>
<keyword evidence="12 14" id="KW-0961">Cell wall biogenesis/degradation</keyword>
<dbReference type="InterPro" id="IPR013221">
    <property type="entry name" value="Mur_ligase_cen"/>
</dbReference>
<dbReference type="InterPro" id="IPR036615">
    <property type="entry name" value="Mur_ligase_C_dom_sf"/>
</dbReference>
<evidence type="ECO:0000256" key="12">
    <source>
        <dbReference type="ARBA" id="ARBA00023316"/>
    </source>
</evidence>
<dbReference type="Proteomes" id="UP000886865">
    <property type="component" value="Unassembled WGS sequence"/>
</dbReference>
<evidence type="ECO:0000259" key="16">
    <source>
        <dbReference type="Pfam" id="PF02875"/>
    </source>
</evidence>
<evidence type="ECO:0000256" key="5">
    <source>
        <dbReference type="ARBA" id="ARBA00022598"/>
    </source>
</evidence>
<keyword evidence="4 14" id="KW-0963">Cytoplasm</keyword>
<protein>
    <recommendedName>
        <fullName evidence="3 14">UDP-N-acetylmuramate--L-alanine ligase</fullName>
        <ecNumber evidence="3 14">6.3.2.8</ecNumber>
    </recommendedName>
    <alternativeName>
        <fullName evidence="14">UDP-N-acetylmuramoyl-L-alanine synthetase</fullName>
    </alternativeName>
</protein>
<dbReference type="GO" id="GO:0008360">
    <property type="term" value="P:regulation of cell shape"/>
    <property type="evidence" value="ECO:0007669"/>
    <property type="project" value="UniProtKB-KW"/>
</dbReference>
<evidence type="ECO:0000256" key="13">
    <source>
        <dbReference type="ARBA" id="ARBA00047833"/>
    </source>
</evidence>
<evidence type="ECO:0000259" key="17">
    <source>
        <dbReference type="Pfam" id="PF08245"/>
    </source>
</evidence>
<keyword evidence="10 14" id="KW-0573">Peptidoglycan synthesis</keyword>
<dbReference type="GO" id="GO:0005737">
    <property type="term" value="C:cytoplasm"/>
    <property type="evidence" value="ECO:0007669"/>
    <property type="project" value="UniProtKB-SubCell"/>
</dbReference>
<sequence>MEEFLPDYHFIAIGGIGQSALAKILLKEGKKVSGSDVKDSKYIKQLEKCGAKIFIGHSRENIIGKPTIIVSSAIKEDNPELIEAKGRGLKIIHRSDMLKIISDNYTEFMGFCGTHGKTTTSGLCAFLLSCANLKPAYAIGGIIPKLDTNGDCEEKNTKYFIAELDESDGTVVKYSPRYTLINNLEADHPDFYKNGLEDVINTFTQFITGLKDNSKVLINIDDFGNNELIKKNPTYRNFISYATKDNSAKYVAKNIKLDTLSSSFDIYNSGKLLGQIELSIPGEHNVANALGVCALLIEAGIEFSLFAPYFREFTGMGRRFQKSAQIGTITVIDDYAHHPAEIKATLEAVKNYNKGRVFAIFQPHRYSRFQGLYNDFLNSFDNADFVAVLDVYTAGEKYTGGKTAKDFTDELSKSGKNAKYYTGTIDEAASEIVKELRENDLVFTLGAGDITKMGGVLNELYLLKK</sequence>
<evidence type="ECO:0000256" key="8">
    <source>
        <dbReference type="ARBA" id="ARBA00022840"/>
    </source>
</evidence>
<dbReference type="InterPro" id="IPR004101">
    <property type="entry name" value="Mur_ligase_C"/>
</dbReference>
<feature type="domain" description="Mur ligase N-terminal catalytic" evidence="15">
    <location>
        <begin position="8"/>
        <end position="105"/>
    </location>
</feature>
<dbReference type="InterPro" id="IPR050061">
    <property type="entry name" value="MurCDEF_pg_biosynth"/>
</dbReference>
<comment type="similarity">
    <text evidence="14">Belongs to the MurCDEF family.</text>
</comment>
<comment type="subcellular location">
    <subcellularLocation>
        <location evidence="1 14">Cytoplasm</location>
    </subcellularLocation>
</comment>
<keyword evidence="9 14" id="KW-0133">Cell shape</keyword>
<dbReference type="GO" id="GO:0051301">
    <property type="term" value="P:cell division"/>
    <property type="evidence" value="ECO:0007669"/>
    <property type="project" value="UniProtKB-KW"/>
</dbReference>